<evidence type="ECO:0000256" key="20">
    <source>
        <dbReference type="ARBA" id="ARBA00061548"/>
    </source>
</evidence>
<evidence type="ECO:0000256" key="18">
    <source>
        <dbReference type="ARBA" id="ARBA00023268"/>
    </source>
</evidence>
<proteinExistence type="inferred from homology"/>
<keyword evidence="16 22" id="KW-0289">Folate biosynthesis</keyword>
<reference evidence="24 25" key="1">
    <citation type="submission" date="2016-03" db="EMBL/GenBank/DDBJ databases">
        <authorList>
            <person name="Devillers H."/>
        </authorList>
    </citation>
    <scope>NUCLEOTIDE SEQUENCE [LARGE SCALE GENOMIC DNA]</scope>
    <source>
        <strain evidence="24">CBS 6772</strain>
    </source>
</reference>
<dbReference type="NCBIfam" id="TIGR01496">
    <property type="entry name" value="DHPS"/>
    <property type="match status" value="1"/>
</dbReference>
<protein>
    <recommendedName>
        <fullName evidence="21 22">Folic acid synthesis protein fol1</fullName>
    </recommendedName>
</protein>
<dbReference type="PANTHER" id="PTHR20941">
    <property type="entry name" value="FOLATE SYNTHESIS PROTEINS"/>
    <property type="match status" value="1"/>
</dbReference>
<keyword evidence="11 22" id="KW-0479">Metal-binding</keyword>
<dbReference type="GO" id="GO:0004150">
    <property type="term" value="F:dihydroneopterin aldolase activity"/>
    <property type="evidence" value="ECO:0007669"/>
    <property type="project" value="UniProtKB-UniRule"/>
</dbReference>
<dbReference type="SUPFAM" id="SSF55083">
    <property type="entry name" value="6-hydroxymethyl-7,8-dihydropterin pyrophosphokinase, HPPK"/>
    <property type="match status" value="1"/>
</dbReference>
<keyword evidence="14 22" id="KW-0067">ATP-binding</keyword>
<comment type="similarity">
    <text evidence="8 22">In the N-terminal section; belongs to the DHNA family.</text>
</comment>
<dbReference type="CDD" id="cd00739">
    <property type="entry name" value="DHPS"/>
    <property type="match status" value="1"/>
</dbReference>
<evidence type="ECO:0000256" key="19">
    <source>
        <dbReference type="ARBA" id="ARBA00058009"/>
    </source>
</evidence>
<sequence>MESDYVHIEKLRLKPVVGPDSWRRLSPQDCVATLQMRTNFEKASENDDLKYSLNYAVISRDIEKYIEPFKNYWSIGYLNRNLSNYLVAKYPGIQSLILDMQTRSGHIRSDDIRAVVVSQKNIDDEIIISNLKLLTLIGVFTFERLQKQYVNFEIRIPWPKKSREHVPYNDVIDNVVEYVENSNFKTVEALVENVAQVITQIPYFIDHPKLAITVKVLKLNAITSTDGVGVSCTKSAVDFVKKQPIGKTGGHSSMRGFDLPVDSQAVKITKSNTAIVAFGSNVGDRFENIKSAIDILDAHPSVTVMAVSSIFESEPMYFKNQSLFLNGCLKIQTNLNPEDLLKLCKTIEYENLKRTKEFDNGPRSIDLDIILYKNSDGEDILLTTETLTIPHPRLLERSFVLEPLCELISSEELHPVTAEPYHNHLSQLYGQGNEEDFLWKLVPLPSIGKSKRFLKFKNEVQHDLVTGSPITRTVSSTYIMGILNTTPDSFSDGGIYFESIDKQLDKVKIMIDDVLRLFDYLIIDIGGCSTRPNSEQTSSEEELKRTIPIIKAIRKDTGIPQERIILSIDTYRADVASQAIAAGVDIVNDISGGQFDKSILSVLAENPTVAYVLSHTRGNISTMNKLTEYGEPSDDTNISEFLHGRENSDSRTSLIRNVGRELAERYEEAISNGIRRWQVIIDPGIGFAKNPRQNLEIIRQLDLLKNYSCTKDGSFLNFRNLPILVGASRKKFIGTITGDEIASERDFATGSLSASCVGNGANIIRVHDTKGCSKSIKLADALYRRL</sequence>
<dbReference type="InterPro" id="IPR006390">
    <property type="entry name" value="DHP_synth_dom"/>
</dbReference>
<comment type="catalytic activity">
    <reaction evidence="1">
        <text>(7,8-dihydropterin-6-yl)methyl diphosphate + 4-aminobenzoate = 7,8-dihydropteroate + diphosphate</text>
        <dbReference type="Rhea" id="RHEA:19949"/>
        <dbReference type="ChEBI" id="CHEBI:17836"/>
        <dbReference type="ChEBI" id="CHEBI:17839"/>
        <dbReference type="ChEBI" id="CHEBI:33019"/>
        <dbReference type="ChEBI" id="CHEBI:72950"/>
        <dbReference type="EC" id="2.5.1.15"/>
    </reaction>
</comment>
<dbReference type="FunFam" id="3.20.20.20:FF:000014">
    <property type="entry name" value="Folic acid synthesis protein fol1"/>
    <property type="match status" value="1"/>
</dbReference>
<comment type="function">
    <text evidence="19 22">Catalyzes three sequential steps of tetrahydrofolate biosynthesis.</text>
</comment>
<accession>A0A1G4MH56</accession>
<dbReference type="InterPro" id="IPR006157">
    <property type="entry name" value="FolB_dom"/>
</dbReference>
<comment type="similarity">
    <text evidence="9 22">In the C-terminal section; belongs to the DHPS family.</text>
</comment>
<dbReference type="PROSITE" id="PS00792">
    <property type="entry name" value="DHPS_1"/>
    <property type="match status" value="1"/>
</dbReference>
<dbReference type="Proteomes" id="UP000190831">
    <property type="component" value="Chromosome G"/>
</dbReference>
<dbReference type="PIRSF" id="PIRSF000741">
    <property type="entry name" value="Folic_acid_synth"/>
    <property type="match status" value="1"/>
</dbReference>
<evidence type="ECO:0000256" key="11">
    <source>
        <dbReference type="ARBA" id="ARBA00022723"/>
    </source>
</evidence>
<evidence type="ECO:0000256" key="21">
    <source>
        <dbReference type="ARBA" id="ARBA00067568"/>
    </source>
</evidence>
<evidence type="ECO:0000256" key="7">
    <source>
        <dbReference type="ARBA" id="ARBA00005051"/>
    </source>
</evidence>
<comment type="cofactor">
    <cofactor evidence="4 22">
        <name>Mg(2+)</name>
        <dbReference type="ChEBI" id="CHEBI:18420"/>
    </cofactor>
</comment>
<dbReference type="Gene3D" id="3.30.1130.10">
    <property type="match status" value="2"/>
</dbReference>
<evidence type="ECO:0000256" key="1">
    <source>
        <dbReference type="ARBA" id="ARBA00000012"/>
    </source>
</evidence>
<dbReference type="GO" id="GO:0005524">
    <property type="term" value="F:ATP binding"/>
    <property type="evidence" value="ECO:0007669"/>
    <property type="project" value="UniProtKB-UniRule"/>
</dbReference>
<evidence type="ECO:0000256" key="2">
    <source>
        <dbReference type="ARBA" id="ARBA00000198"/>
    </source>
</evidence>
<keyword evidence="18" id="KW-0511">Multifunctional enzyme</keyword>
<dbReference type="NCBIfam" id="TIGR01498">
    <property type="entry name" value="folK"/>
    <property type="match status" value="1"/>
</dbReference>
<dbReference type="OMA" id="ESEPMYF"/>
<dbReference type="NCBIfam" id="TIGR00526">
    <property type="entry name" value="folB_dom"/>
    <property type="match status" value="2"/>
</dbReference>
<keyword evidence="15 22" id="KW-0460">Magnesium</keyword>
<dbReference type="InterPro" id="IPR011005">
    <property type="entry name" value="Dihydropteroate_synth-like_sf"/>
</dbReference>
<dbReference type="SMART" id="SM00905">
    <property type="entry name" value="FolB"/>
    <property type="match status" value="2"/>
</dbReference>
<dbReference type="InterPro" id="IPR043133">
    <property type="entry name" value="GTP-CH-I_C/QueF"/>
</dbReference>
<evidence type="ECO:0000256" key="22">
    <source>
        <dbReference type="PIRNR" id="PIRNR000741"/>
    </source>
</evidence>
<evidence type="ECO:0000256" key="9">
    <source>
        <dbReference type="ARBA" id="ARBA00009951"/>
    </source>
</evidence>
<keyword evidence="25" id="KW-1185">Reference proteome</keyword>
<gene>
    <name evidence="24" type="ORF">LAFE_0G02762G</name>
</gene>
<comment type="pathway">
    <text evidence="6">Cofactor biosynthesis; tetrahydrofolate biosynthesis; 2-amino-4-hydroxy-6-hydroxymethyl-7,8-dihydropteridine diphosphate from 7,8-dihydroneopterin triphosphate: step 3/4.</text>
</comment>
<evidence type="ECO:0000256" key="12">
    <source>
        <dbReference type="ARBA" id="ARBA00022741"/>
    </source>
</evidence>
<evidence type="ECO:0000259" key="23">
    <source>
        <dbReference type="PROSITE" id="PS50972"/>
    </source>
</evidence>
<dbReference type="PROSITE" id="PS50972">
    <property type="entry name" value="PTERIN_BINDING"/>
    <property type="match status" value="1"/>
</dbReference>
<dbReference type="GO" id="GO:0016301">
    <property type="term" value="F:kinase activity"/>
    <property type="evidence" value="ECO:0007669"/>
    <property type="project" value="UniProtKB-UniRule"/>
</dbReference>
<dbReference type="PANTHER" id="PTHR20941:SF1">
    <property type="entry name" value="FOLIC ACID SYNTHESIS PROTEIN FOL1"/>
    <property type="match status" value="1"/>
</dbReference>
<dbReference type="Gene3D" id="3.30.70.560">
    <property type="entry name" value="7,8-Dihydro-6-hydroxymethylpterin-pyrophosphokinase HPPK"/>
    <property type="match status" value="1"/>
</dbReference>
<dbReference type="Pfam" id="PF02152">
    <property type="entry name" value="FolB"/>
    <property type="match status" value="2"/>
</dbReference>
<dbReference type="AlphaFoldDB" id="A0A1G4MH56"/>
<comment type="catalytic activity">
    <reaction evidence="3">
        <text>7,8-dihydroneopterin = 6-hydroxymethyl-7,8-dihydropterin + glycolaldehyde</text>
        <dbReference type="Rhea" id="RHEA:10540"/>
        <dbReference type="ChEBI" id="CHEBI:17001"/>
        <dbReference type="ChEBI" id="CHEBI:17071"/>
        <dbReference type="ChEBI" id="CHEBI:44841"/>
        <dbReference type="EC" id="4.1.2.25"/>
    </reaction>
</comment>
<comment type="pathway">
    <text evidence="5">Cofactor biosynthesis; tetrahydrofolate biosynthesis; 7,8-dihydrofolate from 2-amino-4-hydroxy-6-hydroxymethyl-7,8-dihydropteridine diphosphate and 4-aminobenzoate: step 1/2.</text>
</comment>
<dbReference type="GO" id="GO:0046654">
    <property type="term" value="P:tetrahydrofolate biosynthetic process"/>
    <property type="evidence" value="ECO:0007669"/>
    <property type="project" value="UniProtKB-UniRule"/>
</dbReference>
<name>A0A1G4MH56_LACFM</name>
<dbReference type="PROSITE" id="PS00794">
    <property type="entry name" value="HPPK"/>
    <property type="match status" value="1"/>
</dbReference>
<dbReference type="GO" id="GO:0046656">
    <property type="term" value="P:folic acid biosynthetic process"/>
    <property type="evidence" value="ECO:0007669"/>
    <property type="project" value="UniProtKB-UniRule"/>
</dbReference>
<evidence type="ECO:0000313" key="25">
    <source>
        <dbReference type="Proteomes" id="UP000190831"/>
    </source>
</evidence>
<keyword evidence="17 22" id="KW-0456">Lyase</keyword>
<evidence type="ECO:0000256" key="16">
    <source>
        <dbReference type="ARBA" id="ARBA00022909"/>
    </source>
</evidence>
<comment type="catalytic activity">
    <reaction evidence="2">
        <text>6-hydroxymethyl-7,8-dihydropterin + ATP = (7,8-dihydropterin-6-yl)methyl diphosphate + AMP + H(+)</text>
        <dbReference type="Rhea" id="RHEA:11412"/>
        <dbReference type="ChEBI" id="CHEBI:15378"/>
        <dbReference type="ChEBI" id="CHEBI:30616"/>
        <dbReference type="ChEBI" id="CHEBI:44841"/>
        <dbReference type="ChEBI" id="CHEBI:72950"/>
        <dbReference type="ChEBI" id="CHEBI:456215"/>
        <dbReference type="EC" id="2.7.6.3"/>
    </reaction>
</comment>
<dbReference type="InterPro" id="IPR000550">
    <property type="entry name" value="Hppk"/>
</dbReference>
<evidence type="ECO:0000256" key="4">
    <source>
        <dbReference type="ARBA" id="ARBA00001946"/>
    </source>
</evidence>
<dbReference type="EMBL" id="LT598486">
    <property type="protein sequence ID" value="SCW03092.1"/>
    <property type="molecule type" value="Genomic_DNA"/>
</dbReference>
<keyword evidence="12 22" id="KW-0547">Nucleotide-binding</keyword>
<dbReference type="OrthoDB" id="615426at2759"/>
<evidence type="ECO:0000313" key="24">
    <source>
        <dbReference type="EMBL" id="SCW03092.1"/>
    </source>
</evidence>
<dbReference type="SUPFAM" id="SSF55620">
    <property type="entry name" value="Tetrahydrobiopterin biosynthesis enzymes-like"/>
    <property type="match status" value="2"/>
</dbReference>
<evidence type="ECO:0000256" key="10">
    <source>
        <dbReference type="ARBA" id="ARBA00022679"/>
    </source>
</evidence>
<dbReference type="GO" id="GO:0005740">
    <property type="term" value="C:mitochondrial envelope"/>
    <property type="evidence" value="ECO:0007669"/>
    <property type="project" value="TreeGrafter"/>
</dbReference>
<keyword evidence="10 22" id="KW-0808">Transferase</keyword>
<dbReference type="STRING" id="4955.A0A1G4MH56"/>
<evidence type="ECO:0000256" key="13">
    <source>
        <dbReference type="ARBA" id="ARBA00022777"/>
    </source>
</evidence>
<organism evidence="24 25">
    <name type="scientific">Lachancea fermentati</name>
    <name type="common">Zygosaccharomyces fermentati</name>
    <dbReference type="NCBI Taxonomy" id="4955"/>
    <lineage>
        <taxon>Eukaryota</taxon>
        <taxon>Fungi</taxon>
        <taxon>Dikarya</taxon>
        <taxon>Ascomycota</taxon>
        <taxon>Saccharomycotina</taxon>
        <taxon>Saccharomycetes</taxon>
        <taxon>Saccharomycetales</taxon>
        <taxon>Saccharomycetaceae</taxon>
        <taxon>Lachancea</taxon>
    </lineage>
</organism>
<evidence type="ECO:0000256" key="14">
    <source>
        <dbReference type="ARBA" id="ARBA00022840"/>
    </source>
</evidence>
<comment type="similarity">
    <text evidence="20 22">In the central section; belongs to the HPPK family.</text>
</comment>
<evidence type="ECO:0000256" key="6">
    <source>
        <dbReference type="ARBA" id="ARBA00005013"/>
    </source>
</evidence>
<dbReference type="InterPro" id="IPR045031">
    <property type="entry name" value="DHP_synth-like"/>
</dbReference>
<evidence type="ECO:0000256" key="8">
    <source>
        <dbReference type="ARBA" id="ARBA00009640"/>
    </source>
</evidence>
<dbReference type="SUPFAM" id="SSF51717">
    <property type="entry name" value="Dihydropteroate synthetase-like"/>
    <property type="match status" value="1"/>
</dbReference>
<dbReference type="InterPro" id="IPR035907">
    <property type="entry name" value="Hppk_sf"/>
</dbReference>
<dbReference type="InterPro" id="IPR016261">
    <property type="entry name" value="Folic_acid_synth"/>
</dbReference>
<dbReference type="GO" id="GO:0004156">
    <property type="term" value="F:dihydropteroate synthase activity"/>
    <property type="evidence" value="ECO:0007669"/>
    <property type="project" value="UniProtKB-UniRule"/>
</dbReference>
<evidence type="ECO:0000256" key="5">
    <source>
        <dbReference type="ARBA" id="ARBA00004763"/>
    </source>
</evidence>
<evidence type="ECO:0000256" key="3">
    <source>
        <dbReference type="ARBA" id="ARBA00001353"/>
    </source>
</evidence>
<evidence type="ECO:0000256" key="15">
    <source>
        <dbReference type="ARBA" id="ARBA00022842"/>
    </source>
</evidence>
<feature type="domain" description="Pterin-binding" evidence="23">
    <location>
        <begin position="477"/>
        <end position="777"/>
    </location>
</feature>
<dbReference type="FunFam" id="3.30.1130.10:FF:000010">
    <property type="entry name" value="Folic acid synthesis protein fol1"/>
    <property type="match status" value="1"/>
</dbReference>
<dbReference type="Gene3D" id="3.20.20.20">
    <property type="entry name" value="Dihydropteroate synthase-like"/>
    <property type="match status" value="1"/>
</dbReference>
<dbReference type="InterPro" id="IPR000489">
    <property type="entry name" value="Pterin-binding_dom"/>
</dbReference>
<dbReference type="Pfam" id="PF01288">
    <property type="entry name" value="HPPK"/>
    <property type="match status" value="1"/>
</dbReference>
<dbReference type="GO" id="GO:0046872">
    <property type="term" value="F:metal ion binding"/>
    <property type="evidence" value="ECO:0007669"/>
    <property type="project" value="UniProtKB-UniRule"/>
</dbReference>
<comment type="pathway">
    <text evidence="7">Cofactor biosynthesis; tetrahydrofolate biosynthesis; 2-amino-4-hydroxy-6-hydroxymethyl-7,8-dihydropteridine diphosphate from 7,8-dihydroneopterin triphosphate: step 4/4.</text>
</comment>
<dbReference type="GO" id="GO:0003848">
    <property type="term" value="F:2-amino-4-hydroxy-6-hydroxymethyldihydropteridine diphosphokinase activity"/>
    <property type="evidence" value="ECO:0007669"/>
    <property type="project" value="UniProtKB-UniRule"/>
</dbReference>
<evidence type="ECO:0000256" key="17">
    <source>
        <dbReference type="ARBA" id="ARBA00023239"/>
    </source>
</evidence>
<dbReference type="UniPathway" id="UPA00077">
    <property type="reaction ID" value="UER00155"/>
</dbReference>
<dbReference type="CDD" id="cd00483">
    <property type="entry name" value="HPPK"/>
    <property type="match status" value="1"/>
</dbReference>
<keyword evidence="13 22" id="KW-0418">Kinase</keyword>
<dbReference type="Pfam" id="PF00809">
    <property type="entry name" value="Pterin_bind"/>
    <property type="match status" value="1"/>
</dbReference>